<dbReference type="EMBL" id="OU015569">
    <property type="protein sequence ID" value="CAG5096508.1"/>
    <property type="molecule type" value="Genomic_DNA"/>
</dbReference>
<name>A0ABN7SAH4_OIKDI</name>
<keyword evidence="2" id="KW-1185">Reference proteome</keyword>
<proteinExistence type="predicted"/>
<gene>
    <name evidence="1" type="ORF">OKIOD_LOCUS6209</name>
</gene>
<evidence type="ECO:0000313" key="2">
    <source>
        <dbReference type="Proteomes" id="UP001158576"/>
    </source>
</evidence>
<sequence length="92" mass="10749">MKLFNKLFNKVTKLFKKEEVEVCLDDLPVEVLYPYCLVPERYSKYATIRRVPRVRLYTSFPIYDGTRLSPHEQELLSYCEGRGAIGSALRGE</sequence>
<dbReference type="Proteomes" id="UP001158576">
    <property type="component" value="Chromosome XSR"/>
</dbReference>
<evidence type="ECO:0000313" key="1">
    <source>
        <dbReference type="EMBL" id="CAG5096508.1"/>
    </source>
</evidence>
<accession>A0ABN7SAH4</accession>
<protein>
    <submittedName>
        <fullName evidence="1">Oidioi.mRNA.OKI2018_I69.XSR.g14651.t1.cds</fullName>
    </submittedName>
</protein>
<organism evidence="1 2">
    <name type="scientific">Oikopleura dioica</name>
    <name type="common">Tunicate</name>
    <dbReference type="NCBI Taxonomy" id="34765"/>
    <lineage>
        <taxon>Eukaryota</taxon>
        <taxon>Metazoa</taxon>
        <taxon>Chordata</taxon>
        <taxon>Tunicata</taxon>
        <taxon>Appendicularia</taxon>
        <taxon>Copelata</taxon>
        <taxon>Oikopleuridae</taxon>
        <taxon>Oikopleura</taxon>
    </lineage>
</organism>
<reference evidence="1 2" key="1">
    <citation type="submission" date="2021-04" db="EMBL/GenBank/DDBJ databases">
        <authorList>
            <person name="Bliznina A."/>
        </authorList>
    </citation>
    <scope>NUCLEOTIDE SEQUENCE [LARGE SCALE GENOMIC DNA]</scope>
</reference>